<dbReference type="Gene3D" id="3.30.410.10">
    <property type="entry name" value="Cholesterol Oxidase, domain 2"/>
    <property type="match status" value="1"/>
</dbReference>
<evidence type="ECO:0000259" key="17">
    <source>
        <dbReference type="Pfam" id="PF05199"/>
    </source>
</evidence>
<organism evidence="18 19">
    <name type="scientific">Lysobacter arvi</name>
    <dbReference type="NCBI Taxonomy" id="3038776"/>
    <lineage>
        <taxon>Bacteria</taxon>
        <taxon>Pseudomonadati</taxon>
        <taxon>Pseudomonadota</taxon>
        <taxon>Gammaproteobacteria</taxon>
        <taxon>Lysobacterales</taxon>
        <taxon>Lysobacteraceae</taxon>
        <taxon>Lysobacter</taxon>
    </lineage>
</organism>
<evidence type="ECO:0000256" key="3">
    <source>
        <dbReference type="ARBA" id="ARBA00022548"/>
    </source>
</evidence>
<evidence type="ECO:0000256" key="7">
    <source>
        <dbReference type="ARBA" id="ARBA00023098"/>
    </source>
</evidence>
<evidence type="ECO:0000256" key="2">
    <source>
        <dbReference type="ARBA" id="ARBA00010790"/>
    </source>
</evidence>
<keyword evidence="3" id="KW-0153">Cholesterol metabolism</keyword>
<keyword evidence="5" id="KW-0274">FAD</keyword>
<keyword evidence="7" id="KW-0443">Lipid metabolism</keyword>
<dbReference type="EMBL" id="JARUHG010000006">
    <property type="protein sequence ID" value="MDR0184415.1"/>
    <property type="molecule type" value="Genomic_DNA"/>
</dbReference>
<dbReference type="PANTHER" id="PTHR47470:SF1">
    <property type="entry name" value="FAD-DEPENDENT OXIDOREDUCTASE 2 FAD BINDING DOMAIN-CONTAINING PROTEIN"/>
    <property type="match status" value="1"/>
</dbReference>
<evidence type="ECO:0000256" key="14">
    <source>
        <dbReference type="ARBA" id="ARBA00049744"/>
    </source>
</evidence>
<dbReference type="Proteomes" id="UP001233535">
    <property type="component" value="Unassembled WGS sequence"/>
</dbReference>
<evidence type="ECO:0000256" key="9">
    <source>
        <dbReference type="ARBA" id="ARBA00023221"/>
    </source>
</evidence>
<evidence type="ECO:0000256" key="6">
    <source>
        <dbReference type="ARBA" id="ARBA00023002"/>
    </source>
</evidence>
<keyword evidence="6" id="KW-0560">Oxidoreductase</keyword>
<dbReference type="InterPro" id="IPR006311">
    <property type="entry name" value="TAT_signal"/>
</dbReference>
<comment type="caution">
    <text evidence="18">The sequence shown here is derived from an EMBL/GenBank/DDBJ whole genome shotgun (WGS) entry which is preliminary data.</text>
</comment>
<name>A0ABU1CHH9_9GAMM</name>
<evidence type="ECO:0000256" key="8">
    <source>
        <dbReference type="ARBA" id="ARBA00023166"/>
    </source>
</evidence>
<keyword evidence="10" id="KW-0413">Isomerase</keyword>
<feature type="domain" description="Glucose-methanol-choline oxidoreductase N-terminal" evidence="16">
    <location>
        <begin position="139"/>
        <end position="347"/>
    </location>
</feature>
<keyword evidence="8" id="KW-1207">Sterol metabolism</keyword>
<dbReference type="Gene3D" id="3.50.50.60">
    <property type="entry name" value="FAD/NAD(P)-binding domain"/>
    <property type="match status" value="1"/>
</dbReference>
<evidence type="ECO:0000256" key="4">
    <source>
        <dbReference type="ARBA" id="ARBA00022630"/>
    </source>
</evidence>
<evidence type="ECO:0000256" key="15">
    <source>
        <dbReference type="ARBA" id="ARBA00049778"/>
    </source>
</evidence>
<dbReference type="EC" id="1.1.3.6" evidence="13"/>
<protein>
    <recommendedName>
        <fullName evidence="14">Cholesterol oxidase</fullName>
        <ecNumber evidence="13">1.1.3.6</ecNumber>
        <ecNumber evidence="11">5.3.3.1</ecNumber>
    </recommendedName>
    <alternativeName>
        <fullName evidence="15">Cholesterol isomerase</fullName>
    </alternativeName>
</protein>
<sequence length="549" mass="58744">MSISRREFLLAATAVAAAGTFGNAAAKALPDDAANTTLLDRLAVSRYQRLVPEIFVPAPTAPSHVPAIVIGSGFGGAVAALRLGQAGVRTVVLERGLPWPRDPRRQIFSPEVCPDGRALWHRRSFTGFSGLPVLTDSFGGVLDITEYRHMQVWRGSAVGGGSVVFTGVLIEPERRFFDAVFKGRVSYDEMHAVYYPRARRMLRASPMPDDVYRSGPFGHSRAWDNQARKAGYTPQRIDSIFDWNVVRRELSGQSRRSAIIGESNFGNSNGAKYDLTYNYLPQAVATGKVSIHHSHVVRAIAQDRSGRFALTVDIVEPTGRVMRRQTMTCDKLFLGAGSIGTTELLVRAKATGTLPRLSAAIGQGWGTNGDAALVRSFAPSEGVTQASPCASRILDESGSLPVTLENWYAPGVALNIGLLGSLGMVLDPTRASFHYDAGRDDVVLDWPKNGNDRTVAALRAVHNRIARCNGVPAGVPLLVPDIKADFTAHPLGGVVLGEATDDYGMVNGYSGLYVVDGAMVPGSTGTVNPSLTITALAERTMEMVIGAGG</sequence>
<dbReference type="Pfam" id="PF00732">
    <property type="entry name" value="GMC_oxred_N"/>
    <property type="match status" value="1"/>
</dbReference>
<dbReference type="SUPFAM" id="SSF54373">
    <property type="entry name" value="FAD-linked reductases, C-terminal domain"/>
    <property type="match status" value="1"/>
</dbReference>
<dbReference type="SUPFAM" id="SSF51905">
    <property type="entry name" value="FAD/NAD(P)-binding domain"/>
    <property type="match status" value="1"/>
</dbReference>
<gene>
    <name evidence="18" type="ORF">P8609_15735</name>
</gene>
<dbReference type="EC" id="5.3.3.1" evidence="11"/>
<accession>A0ABU1CHH9</accession>
<evidence type="ECO:0000256" key="13">
    <source>
        <dbReference type="ARBA" id="ARBA00049723"/>
    </source>
</evidence>
<dbReference type="Pfam" id="PF05199">
    <property type="entry name" value="GMC_oxred_C"/>
    <property type="match status" value="1"/>
</dbReference>
<comment type="pathway">
    <text evidence="12">Steroid metabolism; cholesterol degradation.</text>
</comment>
<keyword evidence="4" id="KW-0285">Flavoprotein</keyword>
<evidence type="ECO:0000259" key="16">
    <source>
        <dbReference type="Pfam" id="PF00732"/>
    </source>
</evidence>
<reference evidence="18 19" key="1">
    <citation type="submission" date="2023-04" db="EMBL/GenBank/DDBJ databases">
        <title>Lysobacter sp. strain UC isolated from soil sample.</title>
        <authorList>
            <person name="Choksket S."/>
            <person name="Harshvardhan F."/>
            <person name="Rana R."/>
            <person name="Patil P.B."/>
            <person name="Korpole S."/>
        </authorList>
    </citation>
    <scope>NUCLEOTIDE SEQUENCE [LARGE SCALE GENOMIC DNA]</scope>
    <source>
        <strain evidence="18 19">UC</strain>
    </source>
</reference>
<dbReference type="PANTHER" id="PTHR47470">
    <property type="entry name" value="CHOLESTEROL OXIDASE"/>
    <property type="match status" value="1"/>
</dbReference>
<dbReference type="RefSeq" id="WP_309263545.1">
    <property type="nucleotide sequence ID" value="NZ_JARUHG010000006.1"/>
</dbReference>
<evidence type="ECO:0000256" key="12">
    <source>
        <dbReference type="ARBA" id="ARBA00049645"/>
    </source>
</evidence>
<evidence type="ECO:0000256" key="10">
    <source>
        <dbReference type="ARBA" id="ARBA00023235"/>
    </source>
</evidence>
<evidence type="ECO:0000313" key="19">
    <source>
        <dbReference type="Proteomes" id="UP001233535"/>
    </source>
</evidence>
<comment type="similarity">
    <text evidence="2">Belongs to the GMC oxidoreductase family.</text>
</comment>
<dbReference type="PROSITE" id="PS51318">
    <property type="entry name" value="TAT"/>
    <property type="match status" value="1"/>
</dbReference>
<keyword evidence="19" id="KW-1185">Reference proteome</keyword>
<comment type="cofactor">
    <cofactor evidence="1">
        <name>FAD</name>
        <dbReference type="ChEBI" id="CHEBI:57692"/>
    </cofactor>
</comment>
<evidence type="ECO:0000256" key="5">
    <source>
        <dbReference type="ARBA" id="ARBA00022827"/>
    </source>
</evidence>
<dbReference type="InterPro" id="IPR000172">
    <property type="entry name" value="GMC_OxRdtase_N"/>
</dbReference>
<evidence type="ECO:0000256" key="1">
    <source>
        <dbReference type="ARBA" id="ARBA00001974"/>
    </source>
</evidence>
<dbReference type="InterPro" id="IPR036188">
    <property type="entry name" value="FAD/NAD-bd_sf"/>
</dbReference>
<keyword evidence="9" id="KW-0753">Steroid metabolism</keyword>
<proteinExistence type="inferred from homology"/>
<feature type="domain" description="Glucose-methanol-choline oxidoreductase C-terminal" evidence="17">
    <location>
        <begin position="483"/>
        <end position="537"/>
    </location>
</feature>
<evidence type="ECO:0000256" key="11">
    <source>
        <dbReference type="ARBA" id="ARBA00038856"/>
    </source>
</evidence>
<evidence type="ECO:0000313" key="18">
    <source>
        <dbReference type="EMBL" id="MDR0184415.1"/>
    </source>
</evidence>
<dbReference type="InterPro" id="IPR007867">
    <property type="entry name" value="GMC_OxRtase_C"/>
</dbReference>
<dbReference type="InterPro" id="IPR052542">
    <property type="entry name" value="Cholesterol_Oxidase"/>
</dbReference>